<comment type="pathway">
    <text evidence="1">Cofactor biosynthesis; molybdopterin biosynthesis.</text>
</comment>
<dbReference type="SUPFAM" id="SSF55040">
    <property type="entry name" value="Molybdenum cofactor biosynthesis protein C, MoaC"/>
    <property type="match status" value="1"/>
</dbReference>
<evidence type="ECO:0000256" key="2">
    <source>
        <dbReference type="ARBA" id="ARBA00023150"/>
    </source>
</evidence>
<dbReference type="EMBL" id="CP030032">
    <property type="protein sequence ID" value="AWV89967.1"/>
    <property type="molecule type" value="Genomic_DNA"/>
</dbReference>
<reference evidence="3 4" key="1">
    <citation type="submission" date="2018-06" db="EMBL/GenBank/DDBJ databases">
        <title>Lujinxingia sediminis gen. nov. sp. nov., a new facultative anaerobic member of the class Deltaproteobacteria, and proposal of Lujinxingaceae fam. nov.</title>
        <authorList>
            <person name="Guo L.-Y."/>
            <person name="Li C.-M."/>
            <person name="Wang S."/>
            <person name="Du Z.-J."/>
        </authorList>
    </citation>
    <scope>NUCLEOTIDE SEQUENCE [LARGE SCALE GENOMIC DNA]</scope>
    <source>
        <strain evidence="3 4">FA350</strain>
    </source>
</reference>
<dbReference type="InterPro" id="IPR036425">
    <property type="entry name" value="MoaB/Mog-like_dom_sf"/>
</dbReference>
<dbReference type="OrthoDB" id="9784492at2"/>
<evidence type="ECO:0000313" key="4">
    <source>
        <dbReference type="Proteomes" id="UP000249799"/>
    </source>
</evidence>
<dbReference type="Proteomes" id="UP000249799">
    <property type="component" value="Chromosome"/>
</dbReference>
<dbReference type="InterPro" id="IPR002820">
    <property type="entry name" value="Mopterin_CF_biosynth-C_dom"/>
</dbReference>
<evidence type="ECO:0000256" key="1">
    <source>
        <dbReference type="ARBA" id="ARBA00005046"/>
    </source>
</evidence>
<dbReference type="InterPro" id="IPR051920">
    <property type="entry name" value="MPT_Adenylyltrnsfr/MoaC-Rel"/>
</dbReference>
<dbReference type="Gene3D" id="3.30.70.640">
    <property type="entry name" value="Molybdopterin cofactor biosynthesis C (MoaC) domain"/>
    <property type="match status" value="1"/>
</dbReference>
<dbReference type="SMART" id="SM00852">
    <property type="entry name" value="MoCF_biosynth"/>
    <property type="match status" value="1"/>
</dbReference>
<dbReference type="Gene3D" id="3.40.980.10">
    <property type="entry name" value="MoaB/Mog-like domain"/>
    <property type="match status" value="1"/>
</dbReference>
<keyword evidence="4" id="KW-1185">Reference proteome</keyword>
<dbReference type="GO" id="GO:0006777">
    <property type="term" value="P:Mo-molybdopterin cofactor biosynthetic process"/>
    <property type="evidence" value="ECO:0007669"/>
    <property type="project" value="UniProtKB-KW"/>
</dbReference>
<accession>A0A2Z4FLT4</accession>
<dbReference type="UniPathway" id="UPA00344"/>
<organism evidence="3 4">
    <name type="scientific">Bradymonas sediminis</name>
    <dbReference type="NCBI Taxonomy" id="1548548"/>
    <lineage>
        <taxon>Bacteria</taxon>
        <taxon>Deltaproteobacteria</taxon>
        <taxon>Bradymonadales</taxon>
        <taxon>Bradymonadaceae</taxon>
        <taxon>Bradymonas</taxon>
    </lineage>
</organism>
<dbReference type="PANTHER" id="PTHR43764:SF1">
    <property type="entry name" value="MOLYBDOPTERIN MOLYBDOTRANSFERASE"/>
    <property type="match status" value="1"/>
</dbReference>
<dbReference type="AlphaFoldDB" id="A0A2Z4FLT4"/>
<sequence>MHQPRQQSYARAQAYLRAAEIGESFGALRERLDGVMHAARAAGMLAARRAGEFIPDSHHAELEVVELNFAWEDGRLRITAQCQGRARAGLGARALLAANICAVSMIEALSDVAEHLIIEDARIVEQTGGAAVKSYRFDPPLRAAVMVTSNAVVGGHKEDRAGGIVRQAVEALAPDGVELGEAVVMGDDARLIEEAIARWVADGFELIVTVGGTGVLPSDVTVDTVDALLQRPIPGIMEAARAYGQSRSPVAFMSRGVAGLIGDTLVLTLPGSRGGARETCEALFPSILHVAKTLRRSRALR</sequence>
<keyword evidence="2" id="KW-0501">Molybdenum cofactor biosynthesis</keyword>
<gene>
    <name evidence="3" type="ORF">DN745_11715</name>
</gene>
<dbReference type="RefSeq" id="WP_111335067.1">
    <property type="nucleotide sequence ID" value="NZ_CP030032.1"/>
</dbReference>
<dbReference type="InterPro" id="IPR001453">
    <property type="entry name" value="MoaB/Mog_dom"/>
</dbReference>
<dbReference type="Pfam" id="PF00994">
    <property type="entry name" value="MoCF_biosynth"/>
    <property type="match status" value="1"/>
</dbReference>
<protein>
    <submittedName>
        <fullName evidence="3">Bifunctional molybdenum cofactor biosynthesis protein MoaC/MoaB</fullName>
    </submittedName>
</protein>
<name>A0A2Z4FLT4_9DELT</name>
<dbReference type="SUPFAM" id="SSF53218">
    <property type="entry name" value="Molybdenum cofactor biosynthesis proteins"/>
    <property type="match status" value="1"/>
</dbReference>
<evidence type="ECO:0000313" key="3">
    <source>
        <dbReference type="EMBL" id="AWV89967.1"/>
    </source>
</evidence>
<dbReference type="InterPro" id="IPR036522">
    <property type="entry name" value="MoaC_sf"/>
</dbReference>
<dbReference type="KEGG" id="bsed:DN745_11715"/>
<proteinExistence type="predicted"/>
<dbReference type="PANTHER" id="PTHR43764">
    <property type="entry name" value="MOLYBDENUM COFACTOR BIOSYNTHESIS"/>
    <property type="match status" value="1"/>
</dbReference>
<dbReference type="Pfam" id="PF01967">
    <property type="entry name" value="MoaC"/>
    <property type="match status" value="1"/>
</dbReference>